<dbReference type="EMBL" id="NIDF01000099">
    <property type="protein sequence ID" value="TYJ53182.1"/>
    <property type="molecule type" value="Genomic_DNA"/>
</dbReference>
<accession>A0A5D3AQY3</accession>
<feature type="compositionally biased region" description="Acidic residues" evidence="1">
    <location>
        <begin position="22"/>
        <end position="36"/>
    </location>
</feature>
<reference evidence="2 3" key="1">
    <citation type="submission" date="2017-05" db="EMBL/GenBank/DDBJ databases">
        <title>The Genome Sequence of Tsuchiyaea wingfieldii DSM 27421.</title>
        <authorList>
            <person name="Cuomo C."/>
            <person name="Passer A."/>
            <person name="Billmyre B."/>
            <person name="Heitman J."/>
        </authorList>
    </citation>
    <scope>NUCLEOTIDE SEQUENCE [LARGE SCALE GENOMIC DNA]</scope>
    <source>
        <strain evidence="2 3">DSM 27421</strain>
    </source>
</reference>
<evidence type="ECO:0000313" key="3">
    <source>
        <dbReference type="Proteomes" id="UP000322245"/>
    </source>
</evidence>
<protein>
    <submittedName>
        <fullName evidence="2">Uncharacterized protein</fullName>
    </submittedName>
</protein>
<evidence type="ECO:0000313" key="2">
    <source>
        <dbReference type="EMBL" id="TYJ53182.1"/>
    </source>
</evidence>
<dbReference type="PANTHER" id="PTHR34305:SF1">
    <property type="entry name" value="SWIM-TYPE DOMAIN-CONTAINING PROTEIN"/>
    <property type="match status" value="1"/>
</dbReference>
<feature type="region of interest" description="Disordered" evidence="1">
    <location>
        <begin position="237"/>
        <end position="279"/>
    </location>
</feature>
<dbReference type="Proteomes" id="UP000322245">
    <property type="component" value="Unassembled WGS sequence"/>
</dbReference>
<organism evidence="2 3">
    <name type="scientific">Cryptococcus floricola</name>
    <dbReference type="NCBI Taxonomy" id="2591691"/>
    <lineage>
        <taxon>Eukaryota</taxon>
        <taxon>Fungi</taxon>
        <taxon>Dikarya</taxon>
        <taxon>Basidiomycota</taxon>
        <taxon>Agaricomycotina</taxon>
        <taxon>Tremellomycetes</taxon>
        <taxon>Tremellales</taxon>
        <taxon>Cryptococcaceae</taxon>
        <taxon>Cryptococcus</taxon>
    </lineage>
</organism>
<evidence type="ECO:0000256" key="1">
    <source>
        <dbReference type="SAM" id="MobiDB-lite"/>
    </source>
</evidence>
<dbReference type="AlphaFoldDB" id="A0A5D3AQY3"/>
<dbReference type="PANTHER" id="PTHR34305">
    <property type="entry name" value="EXPRESSED PROTEIN"/>
    <property type="match status" value="1"/>
</dbReference>
<comment type="caution">
    <text evidence="2">The sequence shown here is derived from an EMBL/GenBank/DDBJ whole genome shotgun (WGS) entry which is preliminary data.</text>
</comment>
<name>A0A5D3AQY3_9TREE</name>
<sequence length="456" mass="50585">MSMEKLRKGIHTMLTVKGGGDTDSEGDESDNESDGEGNERGLQGGLYPLPQAVTAFLACQPTTVVGQALKGILGWLAGHDMVQIRAEKPLDNTRRFLKQLFTKDTIFTFFPPPSFSDIDGFCRSGFASVNLRGRSPVIALIDEAFPNRKPVAFLTLIRELKQRASHLLTQLLDNASATTPLDEHVRDKIEDMDRVSPWDGEWTETGVCTGPQRRRWRPTFSGLRNDAGYERILGKTARGGGAARRGNAGAVRGRGRARGRGRGARNGGGQRPVEESRDARQEAKKNLCRKFYDSFGGRRLTGGLAGAWCPHGICVAYHLMPSSEGRDDFFSMLYCHWETAPEKVIIYDFACALAHYCMLRAPAFFRDTRFLIDELHAHNHTACSESGFLTLVMKNQPQYQPIYSSAAESGHAILRRVRKSLSYMNEAHANRFLYIAIQALNRRKLVNMGAEATAGA</sequence>
<feature type="region of interest" description="Disordered" evidence="1">
    <location>
        <begin position="13"/>
        <end position="44"/>
    </location>
</feature>
<keyword evidence="3" id="KW-1185">Reference proteome</keyword>
<feature type="compositionally biased region" description="Basic residues" evidence="1">
    <location>
        <begin position="253"/>
        <end position="263"/>
    </location>
</feature>
<gene>
    <name evidence="2" type="ORF">B9479_006210</name>
</gene>
<proteinExistence type="predicted"/>